<evidence type="ECO:0000313" key="1">
    <source>
        <dbReference type="EMBL" id="MCL9683832.1"/>
    </source>
</evidence>
<dbReference type="Pfam" id="PF08837">
    <property type="entry name" value="DUF1810"/>
    <property type="match status" value="1"/>
</dbReference>
<proteinExistence type="predicted"/>
<dbReference type="Proteomes" id="UP001139721">
    <property type="component" value="Unassembled WGS sequence"/>
</dbReference>
<comment type="caution">
    <text evidence="1">The sequence shown here is derived from an EMBL/GenBank/DDBJ whole genome shotgun (WGS) entry which is preliminary data.</text>
</comment>
<dbReference type="InterPro" id="IPR014937">
    <property type="entry name" value="DUF1810"/>
</dbReference>
<gene>
    <name evidence="1" type="ORF">LOX96_06990</name>
</gene>
<organism evidence="1 2">
    <name type="scientific">Legionella maioricensis</name>
    <dbReference type="NCBI Taxonomy" id="2896528"/>
    <lineage>
        <taxon>Bacteria</taxon>
        <taxon>Pseudomonadati</taxon>
        <taxon>Pseudomonadota</taxon>
        <taxon>Gammaproteobacteria</taxon>
        <taxon>Legionellales</taxon>
        <taxon>Legionellaceae</taxon>
        <taxon>Legionella</taxon>
    </lineage>
</organism>
<protein>
    <submittedName>
        <fullName evidence="1">DUF1810 family protein</fullName>
    </submittedName>
</protein>
<name>A0A9X2D0X3_9GAMM</name>
<reference evidence="1" key="1">
    <citation type="submission" date="2021-11" db="EMBL/GenBank/DDBJ databases">
        <title>Legionella maioricencis sp. nov., a new species isolated from hot water samples in Mallorca.</title>
        <authorList>
            <person name="Crespi S."/>
            <person name="Drasar V."/>
            <person name="Salva-Serra F."/>
            <person name="Jaen-Luchoro D."/>
            <person name="Pineiro-Iglesias B."/>
            <person name="Aliaga F."/>
            <person name="Fernandez-Juarez V."/>
            <person name="Coll G."/>
            <person name="Moore E.R.B."/>
            <person name="Bennasar-Figueras A."/>
        </authorList>
    </citation>
    <scope>NUCLEOTIDE SEQUENCE</scope>
    <source>
        <strain evidence="1">HCPI-6</strain>
    </source>
</reference>
<sequence>MSDLDRFRDAQLKEVDGYAQAEREITAGKKRTHWIWYILPQLGILGFSAPSQYYGIANFEEACDYLRDETLFKNYYKIIKIIESQLSSHPNLRLDQLMGQPDDLKLLSSLTLFREAASFLDSQITNPKNDFKDLKIRCDHIFALVAKQHYYPCMQTESYLQSASRPSITIKPQEIKTPPAKPSVVRPKTTFFEPPVIHTPPIPDVPLVVHTLPIPDKNPVVPDNTALDAPPVIPIKTEQDEISAPLTPVEDTEPEVLSPLIPSLEGYIEMRRNEWSFHYNFLGVMSLIYLIMDAISGSDHFHEKNRDVKISAATKLKQLLDPTAPQLNAPLTSVERAALSEGRLGGLVAEHGSLEQLIQNAPEKQIIEDNSIHPFNF</sequence>
<dbReference type="AlphaFoldDB" id="A0A9X2D0X3"/>
<dbReference type="RefSeq" id="WP_250420885.1">
    <property type="nucleotide sequence ID" value="NZ_JAJKBJ010000006.1"/>
</dbReference>
<keyword evidence="2" id="KW-1185">Reference proteome</keyword>
<dbReference type="Gene3D" id="1.25.40.380">
    <property type="entry name" value="Protein of unknown function DUF1810"/>
    <property type="match status" value="1"/>
</dbReference>
<evidence type="ECO:0000313" key="2">
    <source>
        <dbReference type="Proteomes" id="UP001139721"/>
    </source>
</evidence>
<accession>A0A9X2D0X3</accession>
<dbReference type="EMBL" id="JAJKBJ010000006">
    <property type="protein sequence ID" value="MCL9683832.1"/>
    <property type="molecule type" value="Genomic_DNA"/>
</dbReference>
<dbReference type="SUPFAM" id="SSF140736">
    <property type="entry name" value="Rv1873-like"/>
    <property type="match status" value="1"/>
</dbReference>
<dbReference type="InterPro" id="IPR036287">
    <property type="entry name" value="Rv1873-like_sf"/>
</dbReference>